<sequence length="122" mass="13180">MPSAAELGRIGESNVGTIIGMDASDPSAQEPDIDPESFEVSPELWLAVREAAATSHISISQFIAKAFQAESRRINLGVEEPLPIERPDPNAPEADRQTFVNALAERALRHAVEAVRDGYGLE</sequence>
<gene>
    <name evidence="2" type="ORF">Pan216_39520</name>
</gene>
<keyword evidence="3" id="KW-1185">Reference proteome</keyword>
<proteinExistence type="predicted"/>
<dbReference type="KEGG" id="knv:Pan216_39520"/>
<accession>A0A518B7X7</accession>
<organism evidence="2 3">
    <name type="scientific">Kolteria novifilia</name>
    <dbReference type="NCBI Taxonomy" id="2527975"/>
    <lineage>
        <taxon>Bacteria</taxon>
        <taxon>Pseudomonadati</taxon>
        <taxon>Planctomycetota</taxon>
        <taxon>Planctomycetia</taxon>
        <taxon>Kolteriales</taxon>
        <taxon>Kolteriaceae</taxon>
        <taxon>Kolteria</taxon>
    </lineage>
</organism>
<evidence type="ECO:0000313" key="2">
    <source>
        <dbReference type="EMBL" id="QDU63077.1"/>
    </source>
</evidence>
<feature type="region of interest" description="Disordered" evidence="1">
    <location>
        <begin position="16"/>
        <end position="36"/>
    </location>
</feature>
<reference evidence="2 3" key="1">
    <citation type="submission" date="2019-02" db="EMBL/GenBank/DDBJ databases">
        <title>Deep-cultivation of Planctomycetes and their phenomic and genomic characterization uncovers novel biology.</title>
        <authorList>
            <person name="Wiegand S."/>
            <person name="Jogler M."/>
            <person name="Boedeker C."/>
            <person name="Pinto D."/>
            <person name="Vollmers J."/>
            <person name="Rivas-Marin E."/>
            <person name="Kohn T."/>
            <person name="Peeters S.H."/>
            <person name="Heuer A."/>
            <person name="Rast P."/>
            <person name="Oberbeckmann S."/>
            <person name="Bunk B."/>
            <person name="Jeske O."/>
            <person name="Meyerdierks A."/>
            <person name="Storesund J.E."/>
            <person name="Kallscheuer N."/>
            <person name="Luecker S."/>
            <person name="Lage O.M."/>
            <person name="Pohl T."/>
            <person name="Merkel B.J."/>
            <person name="Hornburger P."/>
            <person name="Mueller R.-W."/>
            <person name="Bruemmer F."/>
            <person name="Labrenz M."/>
            <person name="Spormann A.M."/>
            <person name="Op den Camp H."/>
            <person name="Overmann J."/>
            <person name="Amann R."/>
            <person name="Jetten M.S.M."/>
            <person name="Mascher T."/>
            <person name="Medema M.H."/>
            <person name="Devos D.P."/>
            <person name="Kaster A.-K."/>
            <person name="Ovreas L."/>
            <person name="Rohde M."/>
            <person name="Galperin M.Y."/>
            <person name="Jogler C."/>
        </authorList>
    </citation>
    <scope>NUCLEOTIDE SEQUENCE [LARGE SCALE GENOMIC DNA]</scope>
    <source>
        <strain evidence="2 3">Pan216</strain>
    </source>
</reference>
<evidence type="ECO:0000256" key="1">
    <source>
        <dbReference type="SAM" id="MobiDB-lite"/>
    </source>
</evidence>
<evidence type="ECO:0000313" key="3">
    <source>
        <dbReference type="Proteomes" id="UP000317093"/>
    </source>
</evidence>
<dbReference type="AlphaFoldDB" id="A0A518B7X7"/>
<dbReference type="EMBL" id="CP036279">
    <property type="protein sequence ID" value="QDU63077.1"/>
    <property type="molecule type" value="Genomic_DNA"/>
</dbReference>
<name>A0A518B7X7_9BACT</name>
<dbReference type="Proteomes" id="UP000317093">
    <property type="component" value="Chromosome"/>
</dbReference>
<protein>
    <submittedName>
        <fullName evidence="2">Uncharacterized protein</fullName>
    </submittedName>
</protein>